<keyword evidence="1" id="KW-0812">Transmembrane</keyword>
<name>A7ICH9_XANP2</name>
<dbReference type="AlphaFoldDB" id="A7ICH9"/>
<keyword evidence="1" id="KW-1133">Transmembrane helix</keyword>
<dbReference type="PIRSF" id="PIRSF011386">
    <property type="entry name" value="FixH"/>
    <property type="match status" value="1"/>
</dbReference>
<evidence type="ECO:0000313" key="2">
    <source>
        <dbReference type="EMBL" id="ABS65722.1"/>
    </source>
</evidence>
<feature type="transmembrane region" description="Helical" evidence="1">
    <location>
        <begin position="22"/>
        <end position="46"/>
    </location>
</feature>
<dbReference type="Proteomes" id="UP000002417">
    <property type="component" value="Chromosome"/>
</dbReference>
<proteinExistence type="predicted"/>
<dbReference type="InterPro" id="IPR018037">
    <property type="entry name" value="FixH_proteobacterial"/>
</dbReference>
<dbReference type="EMBL" id="CP000781">
    <property type="protein sequence ID" value="ABS65722.1"/>
    <property type="molecule type" value="Genomic_DNA"/>
</dbReference>
<dbReference type="STRING" id="78245.Xaut_0464"/>
<keyword evidence="3" id="KW-1185">Reference proteome</keyword>
<gene>
    <name evidence="2" type="ordered locus">Xaut_0464</name>
</gene>
<dbReference type="Pfam" id="PF05751">
    <property type="entry name" value="FixH"/>
    <property type="match status" value="1"/>
</dbReference>
<organism evidence="2 3">
    <name type="scientific">Xanthobacter autotrophicus (strain ATCC BAA-1158 / Py2)</name>
    <dbReference type="NCBI Taxonomy" id="78245"/>
    <lineage>
        <taxon>Bacteria</taxon>
        <taxon>Pseudomonadati</taxon>
        <taxon>Pseudomonadota</taxon>
        <taxon>Alphaproteobacteria</taxon>
        <taxon>Hyphomicrobiales</taxon>
        <taxon>Xanthobacteraceae</taxon>
        <taxon>Xanthobacter</taxon>
    </lineage>
</organism>
<dbReference type="PhylomeDB" id="A7ICH9"/>
<protein>
    <submittedName>
        <fullName evidence="2">FixH family protein</fullName>
    </submittedName>
</protein>
<accession>A7ICH9</accession>
<evidence type="ECO:0000256" key="1">
    <source>
        <dbReference type="SAM" id="Phobius"/>
    </source>
</evidence>
<reference evidence="2 3" key="1">
    <citation type="submission" date="2007-07" db="EMBL/GenBank/DDBJ databases">
        <title>Complete sequence of chromosome of Xanthobacter autotrophicus Py2.</title>
        <authorList>
            <consortium name="US DOE Joint Genome Institute"/>
            <person name="Copeland A."/>
            <person name="Lucas S."/>
            <person name="Lapidus A."/>
            <person name="Barry K."/>
            <person name="Glavina del Rio T."/>
            <person name="Hammon N."/>
            <person name="Israni S."/>
            <person name="Dalin E."/>
            <person name="Tice H."/>
            <person name="Pitluck S."/>
            <person name="Sims D."/>
            <person name="Brettin T."/>
            <person name="Bruce D."/>
            <person name="Detter J.C."/>
            <person name="Han C."/>
            <person name="Tapia R."/>
            <person name="Brainard J."/>
            <person name="Schmutz J."/>
            <person name="Larimer F."/>
            <person name="Land M."/>
            <person name="Hauser L."/>
            <person name="Kyrpides N."/>
            <person name="Kim E."/>
            <person name="Ensigns S.A."/>
            <person name="Richardson P."/>
        </authorList>
    </citation>
    <scope>NUCLEOTIDE SEQUENCE [LARGE SCALE GENOMIC DNA]</scope>
    <source>
        <strain evidence="3">ATCC BAA-1158 / Py2</strain>
    </source>
</reference>
<dbReference type="OrthoDB" id="1495896at2"/>
<dbReference type="InterPro" id="IPR008620">
    <property type="entry name" value="FixH"/>
</dbReference>
<dbReference type="HOGENOM" id="CLU_111458_0_0_5"/>
<keyword evidence="1" id="KW-0472">Membrane</keyword>
<evidence type="ECO:0000313" key="3">
    <source>
        <dbReference type="Proteomes" id="UP000002417"/>
    </source>
</evidence>
<sequence>MAHQDVAHADVPRRPRELTGRAVLLILLAFFGVVIVVNVIMARFAVATFAGVETESSYKAGLAFSAEHRAAEAQVARHWNVNVELASPGNEARVVTIRVLDPSGMPLSQLTPDGRFAHPTDARRDVDLDLKPLGDGRYRATAVAGPGQWDLVIDFAQGGERQFRSKNRVQLP</sequence>
<dbReference type="eggNOG" id="COG5456">
    <property type="taxonomic scope" value="Bacteria"/>
</dbReference>
<dbReference type="KEGG" id="xau:Xaut_0464"/>